<comment type="caution">
    <text evidence="2">The sequence shown here is derived from an EMBL/GenBank/DDBJ whole genome shotgun (WGS) entry which is preliminary data.</text>
</comment>
<dbReference type="EMBL" id="JABSTV010001246">
    <property type="protein sequence ID" value="KAH7976688.1"/>
    <property type="molecule type" value="Genomic_DNA"/>
</dbReference>
<reference evidence="2" key="1">
    <citation type="journal article" date="2020" name="Cell">
        <title>Large-Scale Comparative Analyses of Tick Genomes Elucidate Their Genetic Diversity and Vector Capacities.</title>
        <authorList>
            <consortium name="Tick Genome and Microbiome Consortium (TIGMIC)"/>
            <person name="Jia N."/>
            <person name="Wang J."/>
            <person name="Shi W."/>
            <person name="Du L."/>
            <person name="Sun Y."/>
            <person name="Zhan W."/>
            <person name="Jiang J.F."/>
            <person name="Wang Q."/>
            <person name="Zhang B."/>
            <person name="Ji P."/>
            <person name="Bell-Sakyi L."/>
            <person name="Cui X.M."/>
            <person name="Yuan T.T."/>
            <person name="Jiang B.G."/>
            <person name="Yang W.F."/>
            <person name="Lam T.T."/>
            <person name="Chang Q.C."/>
            <person name="Ding S.J."/>
            <person name="Wang X.J."/>
            <person name="Zhu J.G."/>
            <person name="Ruan X.D."/>
            <person name="Zhao L."/>
            <person name="Wei J.T."/>
            <person name="Ye R.Z."/>
            <person name="Que T.C."/>
            <person name="Du C.H."/>
            <person name="Zhou Y.H."/>
            <person name="Cheng J.X."/>
            <person name="Dai P.F."/>
            <person name="Guo W.B."/>
            <person name="Han X.H."/>
            <person name="Huang E.J."/>
            <person name="Li L.F."/>
            <person name="Wei W."/>
            <person name="Gao Y.C."/>
            <person name="Liu J.Z."/>
            <person name="Shao H.Z."/>
            <person name="Wang X."/>
            <person name="Wang C.C."/>
            <person name="Yang T.C."/>
            <person name="Huo Q.B."/>
            <person name="Li W."/>
            <person name="Chen H.Y."/>
            <person name="Chen S.E."/>
            <person name="Zhou L.G."/>
            <person name="Ni X.B."/>
            <person name="Tian J.H."/>
            <person name="Sheng Y."/>
            <person name="Liu T."/>
            <person name="Pan Y.S."/>
            <person name="Xia L.Y."/>
            <person name="Li J."/>
            <person name="Zhao F."/>
            <person name="Cao W.C."/>
        </authorList>
    </citation>
    <scope>NUCLEOTIDE SEQUENCE</scope>
    <source>
        <strain evidence="2">Rsan-2018</strain>
    </source>
</reference>
<dbReference type="Proteomes" id="UP000821837">
    <property type="component" value="Chromosome 10"/>
</dbReference>
<evidence type="ECO:0008006" key="4">
    <source>
        <dbReference type="Google" id="ProtNLM"/>
    </source>
</evidence>
<organism evidence="2 3">
    <name type="scientific">Rhipicephalus sanguineus</name>
    <name type="common">Brown dog tick</name>
    <name type="synonym">Ixodes sanguineus</name>
    <dbReference type="NCBI Taxonomy" id="34632"/>
    <lineage>
        <taxon>Eukaryota</taxon>
        <taxon>Metazoa</taxon>
        <taxon>Ecdysozoa</taxon>
        <taxon>Arthropoda</taxon>
        <taxon>Chelicerata</taxon>
        <taxon>Arachnida</taxon>
        <taxon>Acari</taxon>
        <taxon>Parasitiformes</taxon>
        <taxon>Ixodida</taxon>
        <taxon>Ixodoidea</taxon>
        <taxon>Ixodidae</taxon>
        <taxon>Rhipicephalinae</taxon>
        <taxon>Rhipicephalus</taxon>
        <taxon>Rhipicephalus</taxon>
    </lineage>
</organism>
<protein>
    <recommendedName>
        <fullName evidence="4">Tick transposon</fullName>
    </recommendedName>
</protein>
<sequence>MALEGITLLTEPAYPTRTGNSVSRDMCPDLTMGINLPQPRWWNSQENLGSDHFIIHTFYQRRDQKKLSEGYTRLPWRQRELTPCPTVEVPPHRAGSHTYTPV</sequence>
<reference evidence="2" key="2">
    <citation type="submission" date="2021-09" db="EMBL/GenBank/DDBJ databases">
        <authorList>
            <person name="Jia N."/>
            <person name="Wang J."/>
            <person name="Shi W."/>
            <person name="Du L."/>
            <person name="Sun Y."/>
            <person name="Zhan W."/>
            <person name="Jiang J."/>
            <person name="Wang Q."/>
            <person name="Zhang B."/>
            <person name="Ji P."/>
            <person name="Sakyi L.B."/>
            <person name="Cui X."/>
            <person name="Yuan T."/>
            <person name="Jiang B."/>
            <person name="Yang W."/>
            <person name="Lam T.T.-Y."/>
            <person name="Chang Q."/>
            <person name="Ding S."/>
            <person name="Wang X."/>
            <person name="Zhu J."/>
            <person name="Ruan X."/>
            <person name="Zhao L."/>
            <person name="Wei J."/>
            <person name="Que T."/>
            <person name="Du C."/>
            <person name="Cheng J."/>
            <person name="Dai P."/>
            <person name="Han X."/>
            <person name="Huang E."/>
            <person name="Gao Y."/>
            <person name="Liu J."/>
            <person name="Shao H."/>
            <person name="Ye R."/>
            <person name="Li L."/>
            <person name="Wei W."/>
            <person name="Wang X."/>
            <person name="Wang C."/>
            <person name="Huo Q."/>
            <person name="Li W."/>
            <person name="Guo W."/>
            <person name="Chen H."/>
            <person name="Chen S."/>
            <person name="Zhou L."/>
            <person name="Zhou L."/>
            <person name="Ni X."/>
            <person name="Tian J."/>
            <person name="Zhou Y."/>
            <person name="Sheng Y."/>
            <person name="Liu T."/>
            <person name="Pan Y."/>
            <person name="Xia L."/>
            <person name="Li J."/>
            <person name="Zhao F."/>
            <person name="Cao W."/>
        </authorList>
    </citation>
    <scope>NUCLEOTIDE SEQUENCE</scope>
    <source>
        <strain evidence="2">Rsan-2018</strain>
        <tissue evidence="2">Larvae</tissue>
    </source>
</reference>
<evidence type="ECO:0000313" key="3">
    <source>
        <dbReference type="Proteomes" id="UP000821837"/>
    </source>
</evidence>
<name>A0A9D4QH66_RHISA</name>
<keyword evidence="3" id="KW-1185">Reference proteome</keyword>
<accession>A0A9D4QH66</accession>
<evidence type="ECO:0000313" key="2">
    <source>
        <dbReference type="EMBL" id="KAH7976688.1"/>
    </source>
</evidence>
<gene>
    <name evidence="2" type="ORF">HPB52_018124</name>
</gene>
<evidence type="ECO:0000256" key="1">
    <source>
        <dbReference type="SAM" id="MobiDB-lite"/>
    </source>
</evidence>
<proteinExistence type="predicted"/>
<feature type="region of interest" description="Disordered" evidence="1">
    <location>
        <begin position="83"/>
        <end position="102"/>
    </location>
</feature>
<dbReference type="AlphaFoldDB" id="A0A9D4QH66"/>